<dbReference type="PANTHER" id="PTHR46193:SF10">
    <property type="entry name" value="6-PHOSPHOGLUCONATE PHOSPHATASE"/>
    <property type="match status" value="1"/>
</dbReference>
<keyword evidence="5" id="KW-0378">Hydrolase</keyword>
<dbReference type="InterPro" id="IPR023214">
    <property type="entry name" value="HAD_sf"/>
</dbReference>
<proteinExistence type="inferred from homology"/>
<sequence length="232" mass="24914">MKPHAIELLISDCDGVLVDSEILSERVLMEELSKYVPRVELERLLDGTFGLITRDIIQMVQARFNVELPATLLSDIRTRSEQLIATHVEPIPGVKQALERIDLPLAVASNSLRHSVESSVARAGLTERVAGNIFSADMVTHPKPAPDVYLLAAKTMGVAPEHCIVIEDSATGVRAALAAGMRVIGFTGASHIPPSHADTLRRLGVTALISHMDELPAQIAALRETAASGDGH</sequence>
<dbReference type="PRINTS" id="PR00413">
    <property type="entry name" value="HADHALOGNASE"/>
</dbReference>
<dbReference type="Gene3D" id="3.40.50.1000">
    <property type="entry name" value="HAD superfamily/HAD-like"/>
    <property type="match status" value="1"/>
</dbReference>
<dbReference type="InterPro" id="IPR006439">
    <property type="entry name" value="HAD-SF_hydro_IA"/>
</dbReference>
<protein>
    <submittedName>
        <fullName evidence="5">HAD superfamily hydrolase (TIGR01493 family)/HAD superfamily hydrolase (TIGR01509 family)</fullName>
    </submittedName>
</protein>
<evidence type="ECO:0000256" key="3">
    <source>
        <dbReference type="ARBA" id="ARBA00022723"/>
    </source>
</evidence>
<dbReference type="RefSeq" id="WP_145139294.1">
    <property type="nucleotide sequence ID" value="NZ_VLKY01000003.1"/>
</dbReference>
<dbReference type="Pfam" id="PF13419">
    <property type="entry name" value="HAD_2"/>
    <property type="match status" value="1"/>
</dbReference>
<evidence type="ECO:0000313" key="5">
    <source>
        <dbReference type="EMBL" id="TWI56671.1"/>
    </source>
</evidence>
<dbReference type="SUPFAM" id="SSF56784">
    <property type="entry name" value="HAD-like"/>
    <property type="match status" value="1"/>
</dbReference>
<dbReference type="InterPro" id="IPR036412">
    <property type="entry name" value="HAD-like_sf"/>
</dbReference>
<evidence type="ECO:0000313" key="6">
    <source>
        <dbReference type="Proteomes" id="UP000316905"/>
    </source>
</evidence>
<dbReference type="AlphaFoldDB" id="A0A562QIV6"/>
<gene>
    <name evidence="5" type="ORF">IQ22_01123</name>
</gene>
<dbReference type="GO" id="GO:0046872">
    <property type="term" value="F:metal ion binding"/>
    <property type="evidence" value="ECO:0007669"/>
    <property type="project" value="UniProtKB-KW"/>
</dbReference>
<dbReference type="InterPro" id="IPR051600">
    <property type="entry name" value="Beta-PGM-like"/>
</dbReference>
<dbReference type="PANTHER" id="PTHR46193">
    <property type="entry name" value="6-PHOSPHOGLUCONATE PHOSPHATASE"/>
    <property type="match status" value="1"/>
</dbReference>
<keyword evidence="6" id="KW-1185">Reference proteome</keyword>
<dbReference type="Gene3D" id="1.10.150.240">
    <property type="entry name" value="Putative phosphatase, domain 2"/>
    <property type="match status" value="1"/>
</dbReference>
<dbReference type="NCBIfam" id="TIGR01509">
    <property type="entry name" value="HAD-SF-IA-v3"/>
    <property type="match status" value="1"/>
</dbReference>
<evidence type="ECO:0000256" key="1">
    <source>
        <dbReference type="ARBA" id="ARBA00001946"/>
    </source>
</evidence>
<organism evidence="5 6">
    <name type="scientific">Pseudomonas duriflava</name>
    <dbReference type="NCBI Taxonomy" id="459528"/>
    <lineage>
        <taxon>Bacteria</taxon>
        <taxon>Pseudomonadati</taxon>
        <taxon>Pseudomonadota</taxon>
        <taxon>Gammaproteobacteria</taxon>
        <taxon>Pseudomonadales</taxon>
        <taxon>Pseudomonadaceae</taxon>
        <taxon>Pseudomonas</taxon>
    </lineage>
</organism>
<reference evidence="5 6" key="1">
    <citation type="journal article" date="2015" name="Stand. Genomic Sci.">
        <title>Genomic Encyclopedia of Bacterial and Archaeal Type Strains, Phase III: the genomes of soil and plant-associated and newly described type strains.</title>
        <authorList>
            <person name="Whitman W.B."/>
            <person name="Woyke T."/>
            <person name="Klenk H.P."/>
            <person name="Zhou Y."/>
            <person name="Lilburn T.G."/>
            <person name="Beck B.J."/>
            <person name="De Vos P."/>
            <person name="Vandamme P."/>
            <person name="Eisen J.A."/>
            <person name="Garrity G."/>
            <person name="Hugenholtz P."/>
            <person name="Kyrpides N.C."/>
        </authorList>
    </citation>
    <scope>NUCLEOTIDE SEQUENCE [LARGE SCALE GENOMIC DNA]</scope>
    <source>
        <strain evidence="5 6">CGMCC 1.6858</strain>
    </source>
</reference>
<evidence type="ECO:0000256" key="2">
    <source>
        <dbReference type="ARBA" id="ARBA00006171"/>
    </source>
</evidence>
<dbReference type="InterPro" id="IPR023198">
    <property type="entry name" value="PGP-like_dom2"/>
</dbReference>
<evidence type="ECO:0000256" key="4">
    <source>
        <dbReference type="ARBA" id="ARBA00022842"/>
    </source>
</evidence>
<dbReference type="SFLD" id="SFLDG01135">
    <property type="entry name" value="C1.5.6:_HAD__Beta-PGM__Phospha"/>
    <property type="match status" value="1"/>
</dbReference>
<keyword evidence="4" id="KW-0460">Magnesium</keyword>
<dbReference type="SFLD" id="SFLDG01129">
    <property type="entry name" value="C1.5:_HAD__Beta-PGM__Phosphata"/>
    <property type="match status" value="1"/>
</dbReference>
<comment type="cofactor">
    <cofactor evidence="1">
        <name>Mg(2+)</name>
        <dbReference type="ChEBI" id="CHEBI:18420"/>
    </cofactor>
</comment>
<keyword evidence="3" id="KW-0479">Metal-binding</keyword>
<name>A0A562QIV6_9PSED</name>
<comment type="caution">
    <text evidence="5">The sequence shown here is derived from an EMBL/GenBank/DDBJ whole genome shotgun (WGS) entry which is preliminary data.</text>
</comment>
<dbReference type="SFLD" id="SFLDS00003">
    <property type="entry name" value="Haloacid_Dehalogenase"/>
    <property type="match status" value="1"/>
</dbReference>
<dbReference type="EMBL" id="VLKY01000003">
    <property type="protein sequence ID" value="TWI56671.1"/>
    <property type="molecule type" value="Genomic_DNA"/>
</dbReference>
<accession>A0A562QIV6</accession>
<dbReference type="GO" id="GO:0016787">
    <property type="term" value="F:hydrolase activity"/>
    <property type="evidence" value="ECO:0007669"/>
    <property type="project" value="UniProtKB-KW"/>
</dbReference>
<dbReference type="Proteomes" id="UP000316905">
    <property type="component" value="Unassembled WGS sequence"/>
</dbReference>
<dbReference type="OrthoDB" id="9800058at2"/>
<dbReference type="InterPro" id="IPR041492">
    <property type="entry name" value="HAD_2"/>
</dbReference>
<comment type="similarity">
    <text evidence="2">Belongs to the HAD-like hydrolase superfamily. CbbY/CbbZ/Gph/YieH family.</text>
</comment>
<dbReference type="CDD" id="cd07526">
    <property type="entry name" value="HAD_BPGM_like"/>
    <property type="match status" value="1"/>
</dbReference>